<keyword evidence="2" id="KW-1185">Reference proteome</keyword>
<evidence type="ECO:0000313" key="1">
    <source>
        <dbReference type="EMBL" id="KAH3886235.1"/>
    </source>
</evidence>
<gene>
    <name evidence="1" type="ORF">DPMN_010236</name>
</gene>
<reference evidence="1" key="2">
    <citation type="submission" date="2020-11" db="EMBL/GenBank/DDBJ databases">
        <authorList>
            <person name="McCartney M.A."/>
            <person name="Auch B."/>
            <person name="Kono T."/>
            <person name="Mallez S."/>
            <person name="Becker A."/>
            <person name="Gohl D.M."/>
            <person name="Silverstein K.A.T."/>
            <person name="Koren S."/>
            <person name="Bechman K.B."/>
            <person name="Herman A."/>
            <person name="Abrahante J.E."/>
            <person name="Garbe J."/>
        </authorList>
    </citation>
    <scope>NUCLEOTIDE SEQUENCE</scope>
    <source>
        <strain evidence="1">Duluth1</strain>
        <tissue evidence="1">Whole animal</tissue>
    </source>
</reference>
<sequence>MGDEALPAAAIATPATMQSLIPFPGKLGMDGNIATNWKQEGHDGPVSLHCFFFAKKKRVMRMG</sequence>
<accession>A0A9D4MZK8</accession>
<dbReference type="AlphaFoldDB" id="A0A9D4MZK8"/>
<comment type="caution">
    <text evidence="1">The sequence shown here is derived from an EMBL/GenBank/DDBJ whole genome shotgun (WGS) entry which is preliminary data.</text>
</comment>
<proteinExistence type="predicted"/>
<dbReference type="EMBL" id="JAIWYP010000001">
    <property type="protein sequence ID" value="KAH3886235.1"/>
    <property type="molecule type" value="Genomic_DNA"/>
</dbReference>
<organism evidence="1 2">
    <name type="scientific">Dreissena polymorpha</name>
    <name type="common">Zebra mussel</name>
    <name type="synonym">Mytilus polymorpha</name>
    <dbReference type="NCBI Taxonomy" id="45954"/>
    <lineage>
        <taxon>Eukaryota</taxon>
        <taxon>Metazoa</taxon>
        <taxon>Spiralia</taxon>
        <taxon>Lophotrochozoa</taxon>
        <taxon>Mollusca</taxon>
        <taxon>Bivalvia</taxon>
        <taxon>Autobranchia</taxon>
        <taxon>Heteroconchia</taxon>
        <taxon>Euheterodonta</taxon>
        <taxon>Imparidentia</taxon>
        <taxon>Neoheterodontei</taxon>
        <taxon>Myida</taxon>
        <taxon>Dreissenoidea</taxon>
        <taxon>Dreissenidae</taxon>
        <taxon>Dreissena</taxon>
    </lineage>
</organism>
<name>A0A9D4MZK8_DREPO</name>
<protein>
    <submittedName>
        <fullName evidence="1">Uncharacterized protein</fullName>
    </submittedName>
</protein>
<reference evidence="1" key="1">
    <citation type="journal article" date="2019" name="bioRxiv">
        <title>The Genome of the Zebra Mussel, Dreissena polymorpha: A Resource for Invasive Species Research.</title>
        <authorList>
            <person name="McCartney M.A."/>
            <person name="Auch B."/>
            <person name="Kono T."/>
            <person name="Mallez S."/>
            <person name="Zhang Y."/>
            <person name="Obille A."/>
            <person name="Becker A."/>
            <person name="Abrahante J.E."/>
            <person name="Garbe J."/>
            <person name="Badalamenti J.P."/>
            <person name="Herman A."/>
            <person name="Mangelson H."/>
            <person name="Liachko I."/>
            <person name="Sullivan S."/>
            <person name="Sone E.D."/>
            <person name="Koren S."/>
            <person name="Silverstein K.A.T."/>
            <person name="Beckman K.B."/>
            <person name="Gohl D.M."/>
        </authorList>
    </citation>
    <scope>NUCLEOTIDE SEQUENCE</scope>
    <source>
        <strain evidence="1">Duluth1</strain>
        <tissue evidence="1">Whole animal</tissue>
    </source>
</reference>
<dbReference type="Proteomes" id="UP000828390">
    <property type="component" value="Unassembled WGS sequence"/>
</dbReference>
<evidence type="ECO:0000313" key="2">
    <source>
        <dbReference type="Proteomes" id="UP000828390"/>
    </source>
</evidence>